<dbReference type="STRING" id="699246.HMPREF0868_1271"/>
<sequence length="37" mass="4277">MLKVVLIIEKSPIMLDISGSFVAFCRFFDLFLYCFVA</sequence>
<evidence type="ECO:0000313" key="1">
    <source>
        <dbReference type="EMBL" id="ADC90560.1"/>
    </source>
</evidence>
<reference evidence="2" key="1">
    <citation type="submission" date="2009-12" db="EMBL/GenBank/DDBJ databases">
        <title>Sequence of Clostridiales genomosp. BVAB3 str. UPII9-5.</title>
        <authorList>
            <person name="Madupu R."/>
            <person name="Durkin A.S."/>
            <person name="Torralba M."/>
            <person name="Methe B."/>
            <person name="Sutton G.G."/>
            <person name="Strausberg R.L."/>
            <person name="Nelson K.E."/>
        </authorList>
    </citation>
    <scope>NUCLEOTIDE SEQUENCE [LARGE SCALE GENOMIC DNA]</scope>
    <source>
        <strain evidence="2">UPII9-5</strain>
    </source>
</reference>
<dbReference type="Proteomes" id="UP000008234">
    <property type="component" value="Chromosome"/>
</dbReference>
<proteinExistence type="predicted"/>
<name>D3R2Y6_MAGIU</name>
<dbReference type="AlphaFoldDB" id="D3R2Y6"/>
<gene>
    <name evidence="1" type="ordered locus">HMPREF0868_1271</name>
</gene>
<dbReference type="EMBL" id="CP001850">
    <property type="protein sequence ID" value="ADC90560.1"/>
    <property type="molecule type" value="Genomic_DNA"/>
</dbReference>
<evidence type="ECO:0000313" key="2">
    <source>
        <dbReference type="Proteomes" id="UP000008234"/>
    </source>
</evidence>
<keyword evidence="2" id="KW-1185">Reference proteome</keyword>
<accession>D3R2Y6</accession>
<dbReference type="KEGG" id="clo:HMPREF0868_1271"/>
<protein>
    <submittedName>
        <fullName evidence="1">Uncharacterized protein</fullName>
    </submittedName>
</protein>
<organism evidence="1 2">
    <name type="scientific">Mageeibacillus indolicus (strain UPII9-5)</name>
    <name type="common">Clostridiales genomosp. BVAB3 (strain UPII9-5)</name>
    <dbReference type="NCBI Taxonomy" id="699246"/>
    <lineage>
        <taxon>Bacteria</taxon>
        <taxon>Bacillati</taxon>
        <taxon>Bacillota</taxon>
        <taxon>Clostridia</taxon>
        <taxon>Eubacteriales</taxon>
        <taxon>Oscillospiraceae</taxon>
        <taxon>Mageeibacillus</taxon>
    </lineage>
</organism>
<dbReference type="HOGENOM" id="CLU_3345524_0_0_9"/>